<keyword evidence="3" id="KW-1185">Reference proteome</keyword>
<evidence type="ECO:0000256" key="1">
    <source>
        <dbReference type="SAM" id="Phobius"/>
    </source>
</evidence>
<dbReference type="AlphaFoldDB" id="A0ABD0TX61"/>
<sequence length="64" mass="7068">MNRNTGFRGKSRIIRAGAAHLFIMSSSIFMKLLLAIAVWCIAYVAAAFVVLFRFFAGHGSTIMN</sequence>
<protein>
    <submittedName>
        <fullName evidence="2">Uncharacterized protein</fullName>
    </submittedName>
</protein>
<keyword evidence="1" id="KW-1133">Transmembrane helix</keyword>
<evidence type="ECO:0000313" key="2">
    <source>
        <dbReference type="EMBL" id="KAL0904194.1"/>
    </source>
</evidence>
<name>A0ABD0TX61_DENTH</name>
<accession>A0ABD0TX61</accession>
<comment type="caution">
    <text evidence="2">The sequence shown here is derived from an EMBL/GenBank/DDBJ whole genome shotgun (WGS) entry which is preliminary data.</text>
</comment>
<feature type="transmembrane region" description="Helical" evidence="1">
    <location>
        <begin position="12"/>
        <end position="30"/>
    </location>
</feature>
<gene>
    <name evidence="2" type="ORF">M5K25_026269</name>
</gene>
<dbReference type="Proteomes" id="UP001552299">
    <property type="component" value="Unassembled WGS sequence"/>
</dbReference>
<evidence type="ECO:0000313" key="3">
    <source>
        <dbReference type="Proteomes" id="UP001552299"/>
    </source>
</evidence>
<organism evidence="2 3">
    <name type="scientific">Dendrobium thyrsiflorum</name>
    <name type="common">Pinecone-like raceme dendrobium</name>
    <name type="synonym">Orchid</name>
    <dbReference type="NCBI Taxonomy" id="117978"/>
    <lineage>
        <taxon>Eukaryota</taxon>
        <taxon>Viridiplantae</taxon>
        <taxon>Streptophyta</taxon>
        <taxon>Embryophyta</taxon>
        <taxon>Tracheophyta</taxon>
        <taxon>Spermatophyta</taxon>
        <taxon>Magnoliopsida</taxon>
        <taxon>Liliopsida</taxon>
        <taxon>Asparagales</taxon>
        <taxon>Orchidaceae</taxon>
        <taxon>Epidendroideae</taxon>
        <taxon>Malaxideae</taxon>
        <taxon>Dendrobiinae</taxon>
        <taxon>Dendrobium</taxon>
    </lineage>
</organism>
<reference evidence="2 3" key="1">
    <citation type="journal article" date="2024" name="Plant Biotechnol. J.">
        <title>Dendrobium thyrsiflorum genome and its molecular insights into genes involved in important horticultural traits.</title>
        <authorList>
            <person name="Chen B."/>
            <person name="Wang J.Y."/>
            <person name="Zheng P.J."/>
            <person name="Li K.L."/>
            <person name="Liang Y.M."/>
            <person name="Chen X.F."/>
            <person name="Zhang C."/>
            <person name="Zhao X."/>
            <person name="He X."/>
            <person name="Zhang G.Q."/>
            <person name="Liu Z.J."/>
            <person name="Xu Q."/>
        </authorList>
    </citation>
    <scope>NUCLEOTIDE SEQUENCE [LARGE SCALE GENOMIC DNA]</scope>
    <source>
        <strain evidence="2">GZMU011</strain>
    </source>
</reference>
<keyword evidence="1" id="KW-0472">Membrane</keyword>
<feature type="transmembrane region" description="Helical" evidence="1">
    <location>
        <begin position="36"/>
        <end position="56"/>
    </location>
</feature>
<dbReference type="EMBL" id="JANQDX010000019">
    <property type="protein sequence ID" value="KAL0904194.1"/>
    <property type="molecule type" value="Genomic_DNA"/>
</dbReference>
<proteinExistence type="predicted"/>
<keyword evidence="1" id="KW-0812">Transmembrane</keyword>